<keyword evidence="1" id="KW-0812">Transmembrane</keyword>
<evidence type="ECO:0000313" key="5">
    <source>
        <dbReference type="EMBL" id="WAR46619.1"/>
    </source>
</evidence>
<dbReference type="InterPro" id="IPR035919">
    <property type="entry name" value="EAL_sf"/>
</dbReference>
<dbReference type="InterPro" id="IPR003660">
    <property type="entry name" value="HAMP_dom"/>
</dbReference>
<feature type="domain" description="EAL" evidence="2">
    <location>
        <begin position="403"/>
        <end position="635"/>
    </location>
</feature>
<dbReference type="InterPro" id="IPR050706">
    <property type="entry name" value="Cyclic-di-GMP_PDE-like"/>
</dbReference>
<keyword evidence="1" id="KW-0472">Membrane</keyword>
<dbReference type="Gene3D" id="3.20.20.450">
    <property type="entry name" value="EAL domain"/>
    <property type="match status" value="1"/>
</dbReference>
<dbReference type="PANTHER" id="PTHR33121:SF79">
    <property type="entry name" value="CYCLIC DI-GMP PHOSPHODIESTERASE PDED-RELATED"/>
    <property type="match status" value="1"/>
</dbReference>
<evidence type="ECO:0000259" key="2">
    <source>
        <dbReference type="PROSITE" id="PS50883"/>
    </source>
</evidence>
<dbReference type="PROSITE" id="PS50887">
    <property type="entry name" value="GGDEF"/>
    <property type="match status" value="1"/>
</dbReference>
<dbReference type="InterPro" id="IPR029787">
    <property type="entry name" value="Nucleotide_cyclase"/>
</dbReference>
<reference evidence="5" key="1">
    <citation type="submission" date="2022-11" db="EMBL/GenBank/DDBJ databases">
        <title>Methylomonas rapida sp. nov., Carotenoid-Producing Obligate Methanotrophs with High Growth Characteristics and Biotechnological Potential.</title>
        <authorList>
            <person name="Tikhonova E.N."/>
            <person name="Suleimanov R.Z."/>
            <person name="Miroshnikov K."/>
            <person name="Oshkin I.Y."/>
            <person name="Belova S.E."/>
            <person name="Danilova O.V."/>
            <person name="Ashikhmin A."/>
            <person name="Konopkin A."/>
            <person name="But S.Y."/>
            <person name="Khmelenina V.N."/>
            <person name="Kuznetsov N."/>
            <person name="Pimenov N.V."/>
            <person name="Dedysh S.N."/>
        </authorList>
    </citation>
    <scope>NUCLEOTIDE SEQUENCE</scope>
    <source>
        <strain evidence="5">MP1</strain>
    </source>
</reference>
<keyword evidence="1" id="KW-1133">Transmembrane helix</keyword>
<evidence type="ECO:0000259" key="3">
    <source>
        <dbReference type="PROSITE" id="PS50885"/>
    </source>
</evidence>
<evidence type="ECO:0000259" key="4">
    <source>
        <dbReference type="PROSITE" id="PS50887"/>
    </source>
</evidence>
<accession>A0ABY7GQ33</accession>
<feature type="domain" description="HAMP" evidence="3">
    <location>
        <begin position="172"/>
        <end position="224"/>
    </location>
</feature>
<feature type="transmembrane region" description="Helical" evidence="1">
    <location>
        <begin position="152"/>
        <end position="171"/>
    </location>
</feature>
<dbReference type="Gene3D" id="6.10.340.10">
    <property type="match status" value="1"/>
</dbReference>
<organism evidence="5 6">
    <name type="scientific">Methylomonas rapida</name>
    <dbReference type="NCBI Taxonomy" id="2963939"/>
    <lineage>
        <taxon>Bacteria</taxon>
        <taxon>Pseudomonadati</taxon>
        <taxon>Pseudomonadota</taxon>
        <taxon>Gammaproteobacteria</taxon>
        <taxon>Methylococcales</taxon>
        <taxon>Methylococcaceae</taxon>
        <taxon>Methylomonas</taxon>
    </lineage>
</organism>
<dbReference type="Pfam" id="PF00990">
    <property type="entry name" value="GGDEF"/>
    <property type="match status" value="1"/>
</dbReference>
<dbReference type="SMART" id="SM00052">
    <property type="entry name" value="EAL"/>
    <property type="match status" value="1"/>
</dbReference>
<dbReference type="Gene3D" id="6.20.270.20">
    <property type="entry name" value="LapD/MoxY periplasmic domain"/>
    <property type="match status" value="1"/>
</dbReference>
<dbReference type="InterPro" id="IPR042461">
    <property type="entry name" value="LapD_MoxY_peri_C"/>
</dbReference>
<dbReference type="Gene3D" id="3.30.70.270">
    <property type="match status" value="1"/>
</dbReference>
<evidence type="ECO:0000256" key="1">
    <source>
        <dbReference type="SAM" id="Phobius"/>
    </source>
</evidence>
<dbReference type="Proteomes" id="UP001162780">
    <property type="component" value="Chromosome"/>
</dbReference>
<dbReference type="InterPro" id="IPR000160">
    <property type="entry name" value="GGDEF_dom"/>
</dbReference>
<protein>
    <submittedName>
        <fullName evidence="5">EAL domain-containing protein</fullName>
    </submittedName>
</protein>
<sequence>MSLSKQLLILISALFLLIFGVNLILSINNTRTYLETESQSHAQDTATSLGLSLSPYMKNPSDPTIKAMISAIFDMGYYGEIRLLDASGKELIGLANDKKAEGVPAWFIDYLPLSPAVASSEISSGWTISGVVYVTVNPAFGYSSLYRQTQTALYYSLMVLAISMLLLLLLLRMTLASLKRLDQLAQQIADGHFETITPLPWTSEVKSVATSMNIMSQKIKGTISALNSKLEMTAGKLLRDELTGLYKKSVFETDMNHLIMEHGDAFLQIIKLDSLPELVKERGSDAIDELLQKVAGLLRKQAQTYPSSAIKAYRFYGGEFALLIETNDMAQIEAICQSLSDDFTELGKHFGKPDLAHIGIAPVNLVETPERTLIAAQEAYEQARLIGANSYHIRAERRYARDISAWKALVFDCIDHARYTLIYTGKTHAYQRHGVIMEEAVLQVRDAEGELVAIAPFISIAEKYAKIVDLDKGVVQQVLEHIRTSGIQHAIAVNLSTRSIKNAEFMSWLATLLKSSPVAARQLVFSFSAYAVCKDTDTYVSFFYSLHQWGGRVMIKRFEPQSMPLEINQQLKPDFVRLARDIGNGVSQSHKKLTFAHTLQEMCRLMDIAVLAESIQSDQDNQALNNIGIVGASRQ</sequence>
<dbReference type="EMBL" id="CP113517">
    <property type="protein sequence ID" value="WAR46619.1"/>
    <property type="molecule type" value="Genomic_DNA"/>
</dbReference>
<dbReference type="InterPro" id="IPR043128">
    <property type="entry name" value="Rev_trsase/Diguanyl_cyclase"/>
</dbReference>
<dbReference type="PROSITE" id="PS50883">
    <property type="entry name" value="EAL"/>
    <property type="match status" value="1"/>
</dbReference>
<feature type="domain" description="GGDEF" evidence="4">
    <location>
        <begin position="263"/>
        <end position="396"/>
    </location>
</feature>
<dbReference type="SMART" id="SM00304">
    <property type="entry name" value="HAMP"/>
    <property type="match status" value="1"/>
</dbReference>
<dbReference type="PROSITE" id="PS50885">
    <property type="entry name" value="HAMP"/>
    <property type="match status" value="1"/>
</dbReference>
<dbReference type="InterPro" id="IPR032244">
    <property type="entry name" value="LapD_MoxY_N"/>
</dbReference>
<dbReference type="SUPFAM" id="SSF55073">
    <property type="entry name" value="Nucleotide cyclase"/>
    <property type="match status" value="1"/>
</dbReference>
<dbReference type="Gene3D" id="3.30.110.200">
    <property type="match status" value="1"/>
</dbReference>
<dbReference type="RefSeq" id="WP_255187530.1">
    <property type="nucleotide sequence ID" value="NZ_CP113517.1"/>
</dbReference>
<proteinExistence type="predicted"/>
<evidence type="ECO:0000313" key="6">
    <source>
        <dbReference type="Proteomes" id="UP001162780"/>
    </source>
</evidence>
<dbReference type="Pfam" id="PF00563">
    <property type="entry name" value="EAL"/>
    <property type="match status" value="1"/>
</dbReference>
<dbReference type="SMART" id="SM00267">
    <property type="entry name" value="GGDEF"/>
    <property type="match status" value="1"/>
</dbReference>
<dbReference type="SUPFAM" id="SSF141868">
    <property type="entry name" value="EAL domain-like"/>
    <property type="match status" value="1"/>
</dbReference>
<name>A0ABY7GQ33_9GAMM</name>
<gene>
    <name evidence="5" type="ORF">NM686_008915</name>
</gene>
<dbReference type="Pfam" id="PF16448">
    <property type="entry name" value="LapD_MoxY_N"/>
    <property type="match status" value="1"/>
</dbReference>
<keyword evidence="6" id="KW-1185">Reference proteome</keyword>
<dbReference type="PANTHER" id="PTHR33121">
    <property type="entry name" value="CYCLIC DI-GMP PHOSPHODIESTERASE PDEF"/>
    <property type="match status" value="1"/>
</dbReference>
<dbReference type="InterPro" id="IPR001633">
    <property type="entry name" value="EAL_dom"/>
</dbReference>